<dbReference type="Pfam" id="PF25469">
    <property type="entry name" value="WHD_NWD1"/>
    <property type="match status" value="1"/>
</dbReference>
<dbReference type="SMART" id="SM00320">
    <property type="entry name" value="WD40"/>
    <property type="match status" value="10"/>
</dbReference>
<accession>A0A8C4XB11</accession>
<sequence length="1493" mass="167361">KNGKQGLEIQKILKCPKCSSREGNLKKRWGVRDAIIVDHKTTELCLREIKSCQKLSVGPTFTALIGNRYGYRPIPRVIEEKEFEMLLGKLHSDADSIKILTKWFWKDENSDPSVYVLQTEAELSQALRTAAAQAETDGDFTAEQKHKYFKSVTEWEIENGLMTVKNSEVYAILFLRELSNQSDLEGHCPFPQFVDVKDGGYLDTEAQELLSSLKTKITSCFADKLNVHSVQLNKGSINPQNKIHARYLELLCNQFISDMKQQILQRIKQNTVDEQWEKLIQEVVHHMSLSANKCAVFCGRVKLLGNICSRVKENNASIHPPIIVHGPSGIGKTATMCKLSQEVHAVLGEDTVTVLRLLGTSPGSSEVHSLLKSICFQICRVFELQLPAPYTTNNYEELVRFFNNSLVAISQKNGSPLVLILDSLDQLSPSNGAHRLHWLPKECPPKVHILVSTLENPILTTLHDTILDSTSFFQVDQMPHNQGKEVVGAYMAAAGRRLTAAQKDLILEGFDKCGQPLQLKLILDAAKQWASYTPMSELKVPTSTQEAVLQLLERLEEQHGRLLVAHALGSIVISRNGLTEIELRDILSLDDDVLGDIYQYWLPPNKEIIRLPPLLWTRLRYDMGEYLVERQADGMKVLGLYHRQFTETVEKRYLSKEQRTLLHHILADFFQGKWSRGEKKAISLPSLKINLKPDRKVAAQPLWFSENVPNLRKLREMPYHLLNAGRIEELKRDVIGNMDWLVCKTDTCGIRSVIEDLSMCYEQVNCPEVRALLLCPMHSFSHFFPTDTTVLYVEIFSRLHYFEKKYPSLIGRLCSQCRDWLQKCPNPAMTPLCGFFQPPGGPLKTTVTGFKKGITAVEACCESSLMIVGSEDGQMIVWNLEDVEVIHTLTGHKGQVECAKLFHKGSQAVSAARDNTLRLWNLLTGKQVYAIEVDHGSDGGHSGLHVNEQSNVVYWCAGFQVNAWNLDTKALLFNISTDGTKFTVIPGSQPIVSLSDSGLVTVWDSSTGQTANTFSLNRSRPACLLPLKHGQVIAGFVDGSIILVSQSVKPNAMVQMHADHLEHDEEVQSAVVSVTQEVIVSGSKDETIRVWSLYNGLLLDSFRGMGAPVSTLALFRDVVVSASRSTYYLKFWHLGYDKSHRTKPPVPQHSSMTTLLHSGDLVYFPQASDKKKIVIWNDEEGVTKDTIDTSAEVCCLDIAQNKRLLFCGLVSGTVLVFPLNSPSDTMCLPPPASPQKVRCFGVSPNEEWLAVAYEDTILLYNIYPGMEHCMVEGPDHTFLLPQKAIITSIAVLSNYRMVYGTEAGEVTLHLLNESTSVPLKSHSSSITCIAVSHGETHALIGSQDSVQRLWDLNLSLLDHEIDYKSFFFQGILCAAFSQDDQFVFTGSHDRTIKVWHVDNGTLLAVQYVYASVIRIIPTSEGFTALTYLGYVIKEKFSCPRRVPPQYNPLQNFRASYTLNSRKPPPVYPSPSPDPQKKVAQRDGVRASQMCYLL</sequence>
<name>A0A8C4XB11_ERPCA</name>
<evidence type="ECO:0000256" key="1">
    <source>
        <dbReference type="ARBA" id="ARBA00022574"/>
    </source>
</evidence>
<dbReference type="PROSITE" id="PS00678">
    <property type="entry name" value="WD_REPEATS_1"/>
    <property type="match status" value="1"/>
</dbReference>
<dbReference type="Pfam" id="PF05729">
    <property type="entry name" value="NACHT"/>
    <property type="match status" value="1"/>
</dbReference>
<evidence type="ECO:0000256" key="2">
    <source>
        <dbReference type="ARBA" id="ARBA00022737"/>
    </source>
</evidence>
<feature type="region of interest" description="Disordered" evidence="4">
    <location>
        <begin position="1463"/>
        <end position="1482"/>
    </location>
</feature>
<evidence type="ECO:0000313" key="7">
    <source>
        <dbReference type="Ensembl" id="ENSECRP00000017766.1"/>
    </source>
</evidence>
<proteinExistence type="predicted"/>
<protein>
    <submittedName>
        <fullName evidence="7">NACHT and WD repeat domain containing 1</fullName>
    </submittedName>
</protein>
<dbReference type="InterPro" id="IPR019775">
    <property type="entry name" value="WD40_repeat_CS"/>
</dbReference>
<dbReference type="SUPFAM" id="SSF52540">
    <property type="entry name" value="P-loop containing nucleoside triphosphate hydrolases"/>
    <property type="match status" value="1"/>
</dbReference>
<evidence type="ECO:0000256" key="3">
    <source>
        <dbReference type="PROSITE-ProRule" id="PRU00221"/>
    </source>
</evidence>
<dbReference type="InterPro" id="IPR001680">
    <property type="entry name" value="WD40_rpt"/>
</dbReference>
<dbReference type="InterPro" id="IPR015943">
    <property type="entry name" value="WD40/YVTN_repeat-like_dom_sf"/>
</dbReference>
<feature type="repeat" description="WD" evidence="3">
    <location>
        <begin position="1319"/>
        <end position="1353"/>
    </location>
</feature>
<gene>
    <name evidence="7" type="primary">NWD1</name>
</gene>
<reference evidence="7" key="1">
    <citation type="submission" date="2021-06" db="EMBL/GenBank/DDBJ databases">
        <authorList>
            <consortium name="Wellcome Sanger Institute Data Sharing"/>
        </authorList>
    </citation>
    <scope>NUCLEOTIDE SEQUENCE [LARGE SCALE GENOMIC DNA]</scope>
</reference>
<dbReference type="Proteomes" id="UP000694620">
    <property type="component" value="Chromosome 12"/>
</dbReference>
<evidence type="ECO:0000259" key="5">
    <source>
        <dbReference type="Pfam" id="PF05729"/>
    </source>
</evidence>
<dbReference type="PANTHER" id="PTHR45013">
    <property type="entry name" value="NACHT DOMAIN- AND WD REPEAT-CONTAINING PROTEIN 1"/>
    <property type="match status" value="1"/>
</dbReference>
<evidence type="ECO:0000313" key="8">
    <source>
        <dbReference type="Proteomes" id="UP000694620"/>
    </source>
</evidence>
<dbReference type="GeneTree" id="ENSGT00940000161635"/>
<feature type="repeat" description="WD" evidence="3">
    <location>
        <begin position="1371"/>
        <end position="1405"/>
    </location>
</feature>
<feature type="domain" description="NACHT" evidence="5">
    <location>
        <begin position="321"/>
        <end position="492"/>
    </location>
</feature>
<dbReference type="Ensembl" id="ENSECRT00000018116.1">
    <property type="protein sequence ID" value="ENSECRP00000017766.1"/>
    <property type="gene ID" value="ENSECRG00000011849.1"/>
</dbReference>
<evidence type="ECO:0000256" key="4">
    <source>
        <dbReference type="SAM" id="MobiDB-lite"/>
    </source>
</evidence>
<feature type="repeat" description="WD" evidence="3">
    <location>
        <begin position="1060"/>
        <end position="1101"/>
    </location>
</feature>
<dbReference type="InterPro" id="IPR020472">
    <property type="entry name" value="WD40_PAC1"/>
</dbReference>
<dbReference type="PRINTS" id="PR00320">
    <property type="entry name" value="GPROTEINBRPT"/>
</dbReference>
<dbReference type="InterPro" id="IPR057588">
    <property type="entry name" value="NWD1/2-like_WH"/>
</dbReference>
<dbReference type="Gene3D" id="3.40.50.300">
    <property type="entry name" value="P-loop containing nucleotide triphosphate hydrolases"/>
    <property type="match status" value="1"/>
</dbReference>
<reference evidence="7" key="3">
    <citation type="submission" date="2025-09" db="UniProtKB">
        <authorList>
            <consortium name="Ensembl"/>
        </authorList>
    </citation>
    <scope>IDENTIFICATION</scope>
</reference>
<dbReference type="Pfam" id="PF00400">
    <property type="entry name" value="WD40"/>
    <property type="match status" value="4"/>
</dbReference>
<keyword evidence="8" id="KW-1185">Reference proteome</keyword>
<dbReference type="SUPFAM" id="SSF50978">
    <property type="entry name" value="WD40 repeat-like"/>
    <property type="match status" value="2"/>
</dbReference>
<keyword evidence="1 3" id="KW-0853">WD repeat</keyword>
<dbReference type="PANTHER" id="PTHR45013:SF1">
    <property type="entry name" value="NACHT DOMAIN- AND WD REPEAT-CONTAINING PROTEIN 1"/>
    <property type="match status" value="1"/>
</dbReference>
<feature type="repeat" description="WD" evidence="3">
    <location>
        <begin position="889"/>
        <end position="930"/>
    </location>
</feature>
<reference evidence="7" key="2">
    <citation type="submission" date="2025-08" db="UniProtKB">
        <authorList>
            <consortium name="Ensembl"/>
        </authorList>
    </citation>
    <scope>IDENTIFICATION</scope>
</reference>
<dbReference type="Gene3D" id="2.130.10.10">
    <property type="entry name" value="YVTN repeat-like/Quinoprotein amine dehydrogenase"/>
    <property type="match status" value="3"/>
</dbReference>
<dbReference type="InterPro" id="IPR036322">
    <property type="entry name" value="WD40_repeat_dom_sf"/>
</dbReference>
<keyword evidence="2" id="KW-0677">Repeat</keyword>
<evidence type="ECO:0000259" key="6">
    <source>
        <dbReference type="Pfam" id="PF25469"/>
    </source>
</evidence>
<dbReference type="InterPro" id="IPR043365">
    <property type="entry name" value="NWD1"/>
</dbReference>
<dbReference type="InterPro" id="IPR027417">
    <property type="entry name" value="P-loop_NTPase"/>
</dbReference>
<feature type="repeat" description="WD" evidence="3">
    <location>
        <begin position="847"/>
        <end position="888"/>
    </location>
</feature>
<organism evidence="7 8">
    <name type="scientific">Erpetoichthys calabaricus</name>
    <name type="common">Rope fish</name>
    <name type="synonym">Calamoichthys calabaricus</name>
    <dbReference type="NCBI Taxonomy" id="27687"/>
    <lineage>
        <taxon>Eukaryota</taxon>
        <taxon>Metazoa</taxon>
        <taxon>Chordata</taxon>
        <taxon>Craniata</taxon>
        <taxon>Vertebrata</taxon>
        <taxon>Euteleostomi</taxon>
        <taxon>Actinopterygii</taxon>
        <taxon>Polypteriformes</taxon>
        <taxon>Polypteridae</taxon>
        <taxon>Erpetoichthys</taxon>
    </lineage>
</organism>
<feature type="compositionally biased region" description="Pro residues" evidence="4">
    <location>
        <begin position="1463"/>
        <end position="1473"/>
    </location>
</feature>
<dbReference type="PROSITE" id="PS50082">
    <property type="entry name" value="WD_REPEATS_2"/>
    <property type="match status" value="5"/>
</dbReference>
<feature type="domain" description="NWD1/2-like winged helix-turn-helix" evidence="6">
    <location>
        <begin position="545"/>
        <end position="658"/>
    </location>
</feature>
<dbReference type="PROSITE" id="PS50294">
    <property type="entry name" value="WD_REPEATS_REGION"/>
    <property type="match status" value="3"/>
</dbReference>
<dbReference type="InterPro" id="IPR007111">
    <property type="entry name" value="NACHT_NTPase"/>
</dbReference>